<protein>
    <recommendedName>
        <fullName evidence="9">Aspartate 1-decarboxylase</fullName>
        <ecNumber evidence="9">4.1.1.11</ecNumber>
    </recommendedName>
    <alternativeName>
        <fullName evidence="9">Aspartate alpha-decarboxylase</fullName>
    </alternativeName>
    <component>
        <recommendedName>
            <fullName evidence="9">Aspartate 1-decarboxylase beta chain</fullName>
        </recommendedName>
    </component>
    <component>
        <recommendedName>
            <fullName evidence="9">Aspartate 1-decarboxylase alpha chain</fullName>
        </recommendedName>
    </component>
</protein>
<keyword evidence="4 9" id="KW-0068">Autocatalytic cleavage</keyword>
<comment type="cofactor">
    <cofactor evidence="9 10">
        <name>pyruvate</name>
        <dbReference type="ChEBI" id="CHEBI:15361"/>
    </cofactor>
    <text evidence="9 10">Binds 1 pyruvoyl group covalently per subunit.</text>
</comment>
<feature type="binding site" evidence="9 11">
    <location>
        <begin position="73"/>
        <end position="75"/>
    </location>
    <ligand>
        <name>substrate</name>
    </ligand>
</feature>
<evidence type="ECO:0000256" key="6">
    <source>
        <dbReference type="ARBA" id="ARBA00023239"/>
    </source>
</evidence>
<feature type="binding site" evidence="9 11">
    <location>
        <position position="57"/>
    </location>
    <ligand>
        <name>substrate</name>
    </ligand>
</feature>
<dbReference type="PIRSF" id="PIRSF006246">
    <property type="entry name" value="Asp_decarbox"/>
    <property type="match status" value="1"/>
</dbReference>
<evidence type="ECO:0000256" key="5">
    <source>
        <dbReference type="ARBA" id="ARBA00023145"/>
    </source>
</evidence>
<comment type="pathway">
    <text evidence="9">Cofactor biosynthesis; (R)-pantothenate biosynthesis; beta-alanine from L-aspartate: step 1/1.</text>
</comment>
<keyword evidence="15" id="KW-1185">Reference proteome</keyword>
<dbReference type="NCBIfam" id="TIGR00223">
    <property type="entry name" value="panD"/>
    <property type="match status" value="1"/>
</dbReference>
<dbReference type="EMBL" id="JRJU01000010">
    <property type="protein sequence ID" value="KHF40305.1"/>
    <property type="molecule type" value="Genomic_DNA"/>
</dbReference>
<feature type="modified residue" description="Pyruvic acid (Ser)" evidence="9 12">
    <location>
        <position position="25"/>
    </location>
</feature>
<comment type="subcellular location">
    <subcellularLocation>
        <location evidence="9">Cytoplasm</location>
    </subcellularLocation>
</comment>
<dbReference type="GO" id="GO:0006523">
    <property type="term" value="P:alanine biosynthetic process"/>
    <property type="evidence" value="ECO:0007669"/>
    <property type="project" value="InterPro"/>
</dbReference>
<keyword evidence="5 9" id="KW-0865">Zymogen</keyword>
<evidence type="ECO:0000256" key="1">
    <source>
        <dbReference type="ARBA" id="ARBA00022490"/>
    </source>
</evidence>
<comment type="caution">
    <text evidence="14">The sequence shown here is derived from an EMBL/GenBank/DDBJ whole genome shotgun (WGS) entry which is preliminary data.</text>
</comment>
<evidence type="ECO:0000313" key="15">
    <source>
        <dbReference type="Proteomes" id="UP000030832"/>
    </source>
</evidence>
<feature type="active site" description="Schiff-base intermediate with substrate; via pyruvic acid" evidence="9 10">
    <location>
        <position position="25"/>
    </location>
</feature>
<evidence type="ECO:0000256" key="7">
    <source>
        <dbReference type="ARBA" id="ARBA00023270"/>
    </source>
</evidence>
<dbReference type="HAMAP" id="MF_00446">
    <property type="entry name" value="PanD"/>
    <property type="match status" value="1"/>
</dbReference>
<evidence type="ECO:0000256" key="3">
    <source>
        <dbReference type="ARBA" id="ARBA00022793"/>
    </source>
</evidence>
<evidence type="ECO:0000256" key="9">
    <source>
        <dbReference type="HAMAP-Rule" id="MF_00446"/>
    </source>
</evidence>
<keyword evidence="7 9" id="KW-0704">Schiff base</keyword>
<dbReference type="Gene3D" id="2.40.40.20">
    <property type="match status" value="1"/>
</dbReference>
<dbReference type="GO" id="GO:0015940">
    <property type="term" value="P:pantothenate biosynthetic process"/>
    <property type="evidence" value="ECO:0007669"/>
    <property type="project" value="UniProtKB-UniRule"/>
</dbReference>
<evidence type="ECO:0000256" key="2">
    <source>
        <dbReference type="ARBA" id="ARBA00022655"/>
    </source>
</evidence>
<dbReference type="eggNOG" id="COG0853">
    <property type="taxonomic scope" value="Bacteria"/>
</dbReference>
<comment type="PTM">
    <text evidence="9 12">Is synthesized initially as an inactive proenzyme, which is activated by self-cleavage at a specific serine bond to produce a beta-subunit with a hydroxyl group at its C-terminus and an alpha-subunit with a pyruvoyl group at its N-terminus.</text>
</comment>
<dbReference type="STRING" id="333138.LQ50_09930"/>
<dbReference type="GO" id="GO:0005829">
    <property type="term" value="C:cytosol"/>
    <property type="evidence" value="ECO:0007669"/>
    <property type="project" value="TreeGrafter"/>
</dbReference>
<dbReference type="InterPro" id="IPR003190">
    <property type="entry name" value="Asp_decarbox"/>
</dbReference>
<keyword evidence="3 9" id="KW-0210">Decarboxylase</keyword>
<comment type="catalytic activity">
    <reaction evidence="9">
        <text>L-aspartate + H(+) = beta-alanine + CO2</text>
        <dbReference type="Rhea" id="RHEA:19497"/>
        <dbReference type="ChEBI" id="CHEBI:15378"/>
        <dbReference type="ChEBI" id="CHEBI:16526"/>
        <dbReference type="ChEBI" id="CHEBI:29991"/>
        <dbReference type="ChEBI" id="CHEBI:57966"/>
        <dbReference type="EC" id="4.1.1.11"/>
    </reaction>
</comment>
<evidence type="ECO:0000313" key="14">
    <source>
        <dbReference type="EMBL" id="KHF40305.1"/>
    </source>
</evidence>
<feature type="chain" id="PRO_5013991059" description="Aspartate 1-decarboxylase alpha chain" evidence="9 13">
    <location>
        <begin position="25"/>
        <end position="127"/>
    </location>
</feature>
<dbReference type="GO" id="GO:0004068">
    <property type="term" value="F:aspartate 1-decarboxylase activity"/>
    <property type="evidence" value="ECO:0007669"/>
    <property type="project" value="UniProtKB-UniRule"/>
</dbReference>
<comment type="similarity">
    <text evidence="9">Belongs to the PanD family.</text>
</comment>
<reference evidence="14 15" key="1">
    <citation type="submission" date="2014-09" db="EMBL/GenBank/DDBJ databases">
        <title>Genome sequencing and annotation of Bacillus Okhensis strain Kh10-101T.</title>
        <authorList>
            <person name="Prakash J.S."/>
        </authorList>
    </citation>
    <scope>NUCLEOTIDE SEQUENCE [LARGE SCALE GENOMIC DNA]</scope>
    <source>
        <strain evidence="15">Kh10-101T</strain>
    </source>
</reference>
<dbReference type="RefSeq" id="WP_034628449.1">
    <property type="nucleotide sequence ID" value="NZ_JRJU01000010.1"/>
</dbReference>
<dbReference type="OrthoDB" id="9803983at2"/>
<gene>
    <name evidence="9" type="primary">panD</name>
    <name evidence="14" type="ORF">LQ50_09930</name>
</gene>
<evidence type="ECO:0000256" key="4">
    <source>
        <dbReference type="ARBA" id="ARBA00022813"/>
    </source>
</evidence>
<dbReference type="Pfam" id="PF02261">
    <property type="entry name" value="Asp_decarbox"/>
    <property type="match status" value="1"/>
</dbReference>
<comment type="function">
    <text evidence="9">Catalyzes the pyruvoyl-dependent decarboxylation of aspartate to produce beta-alanine.</text>
</comment>
<evidence type="ECO:0000256" key="13">
    <source>
        <dbReference type="PIRSR" id="PIRSR006246-5"/>
    </source>
</evidence>
<feature type="chain" id="PRO_5013991056" description="Aspartate 1-decarboxylase beta chain" evidence="9 13">
    <location>
        <begin position="1"/>
        <end position="24"/>
    </location>
</feature>
<comment type="subunit">
    <text evidence="9">Heterooctamer of four alpha and four beta subunits.</text>
</comment>
<dbReference type="InterPro" id="IPR009010">
    <property type="entry name" value="Asp_de-COase-like_dom_sf"/>
</dbReference>
<dbReference type="SUPFAM" id="SSF50692">
    <property type="entry name" value="ADC-like"/>
    <property type="match status" value="1"/>
</dbReference>
<keyword evidence="8 9" id="KW-0670">Pyruvate</keyword>
<dbReference type="AlphaFoldDB" id="A0A0B0IG90"/>
<evidence type="ECO:0000256" key="11">
    <source>
        <dbReference type="PIRSR" id="PIRSR006246-2"/>
    </source>
</evidence>
<dbReference type="UniPathway" id="UPA00028">
    <property type="reaction ID" value="UER00002"/>
</dbReference>
<keyword evidence="2 9" id="KW-0566">Pantothenate biosynthesis</keyword>
<dbReference type="CDD" id="cd06919">
    <property type="entry name" value="Asp_decarbox"/>
    <property type="match status" value="1"/>
</dbReference>
<name>A0A0B0IG90_9BACI</name>
<accession>A0A0B0IG90</accession>
<dbReference type="EC" id="4.1.1.11" evidence="9"/>
<proteinExistence type="inferred from homology"/>
<feature type="active site" description="Proton donor" evidence="9 10">
    <location>
        <position position="58"/>
    </location>
</feature>
<dbReference type="PANTHER" id="PTHR21012">
    <property type="entry name" value="ASPARTATE 1-DECARBOXYLASE"/>
    <property type="match status" value="1"/>
</dbReference>
<keyword evidence="6 9" id="KW-0456">Lyase</keyword>
<evidence type="ECO:0000256" key="12">
    <source>
        <dbReference type="PIRSR" id="PIRSR006246-3"/>
    </source>
</evidence>
<evidence type="ECO:0000256" key="8">
    <source>
        <dbReference type="ARBA" id="ARBA00023317"/>
    </source>
</evidence>
<dbReference type="Proteomes" id="UP000030832">
    <property type="component" value="Unassembled WGS sequence"/>
</dbReference>
<dbReference type="PANTHER" id="PTHR21012:SF0">
    <property type="entry name" value="ASPARTATE 1-DECARBOXYLASE"/>
    <property type="match status" value="1"/>
</dbReference>
<organism evidence="14 15">
    <name type="scientific">Halalkalibacter okhensis</name>
    <dbReference type="NCBI Taxonomy" id="333138"/>
    <lineage>
        <taxon>Bacteria</taxon>
        <taxon>Bacillati</taxon>
        <taxon>Bacillota</taxon>
        <taxon>Bacilli</taxon>
        <taxon>Bacillales</taxon>
        <taxon>Bacillaceae</taxon>
        <taxon>Halalkalibacter</taxon>
    </lineage>
</organism>
<keyword evidence="1 9" id="KW-0963">Cytoplasm</keyword>
<evidence type="ECO:0000256" key="10">
    <source>
        <dbReference type="PIRSR" id="PIRSR006246-1"/>
    </source>
</evidence>
<sequence length="127" mass="14261">MYRTMMKSKIHRARVTESNLNYVGSITIDEDIMDAVDILENEKVQIVNNNNGQRFETYVIKGPRGSNVFCLNGAAARLVHEGDVIIVISYAQVAEENVRAHEPKVAIMNENNQIVEMLDKEPASTVL</sequence>